<name>A0ABV3RGR4_9SPHN</name>
<dbReference type="SUPFAM" id="SSF51905">
    <property type="entry name" value="FAD/NAD(P)-binding domain"/>
    <property type="match status" value="1"/>
</dbReference>
<comment type="cofactor">
    <cofactor evidence="1">
        <name>FAD</name>
        <dbReference type="ChEBI" id="CHEBI:57692"/>
    </cofactor>
</comment>
<dbReference type="InterPro" id="IPR027477">
    <property type="entry name" value="Succ_DH/fumarate_Rdtase_cat_sf"/>
</dbReference>
<dbReference type="Gene3D" id="3.50.50.60">
    <property type="entry name" value="FAD/NAD(P)-binding domain"/>
    <property type="match status" value="2"/>
</dbReference>
<dbReference type="RefSeq" id="WP_367775170.1">
    <property type="nucleotide sequence ID" value="NZ_JBFNXR010000052.1"/>
</dbReference>
<gene>
    <name evidence="6" type="ORF">ABUH87_16305</name>
</gene>
<accession>A0ABV3RGR4</accession>
<protein>
    <submittedName>
        <fullName evidence="6">FAD-dependent oxidoreductase</fullName>
    </submittedName>
</protein>
<evidence type="ECO:0000256" key="1">
    <source>
        <dbReference type="ARBA" id="ARBA00001974"/>
    </source>
</evidence>
<dbReference type="Pfam" id="PF00890">
    <property type="entry name" value="FAD_binding_2"/>
    <property type="match status" value="1"/>
</dbReference>
<keyword evidence="4" id="KW-0560">Oxidoreductase</keyword>
<dbReference type="Proteomes" id="UP001556118">
    <property type="component" value="Unassembled WGS sequence"/>
</dbReference>
<dbReference type="InterPro" id="IPR003953">
    <property type="entry name" value="FAD-dep_OxRdtase_2_FAD-bd"/>
</dbReference>
<dbReference type="EMBL" id="JBFNXR010000052">
    <property type="protein sequence ID" value="MEW9856700.1"/>
    <property type="molecule type" value="Genomic_DNA"/>
</dbReference>
<keyword evidence="2" id="KW-0285">Flavoprotein</keyword>
<comment type="caution">
    <text evidence="6">The sequence shown here is derived from an EMBL/GenBank/DDBJ whole genome shotgun (WGS) entry which is preliminary data.</text>
</comment>
<evidence type="ECO:0000256" key="3">
    <source>
        <dbReference type="ARBA" id="ARBA00022827"/>
    </source>
</evidence>
<reference evidence="6 7" key="1">
    <citation type="submission" date="2024-06" db="EMBL/GenBank/DDBJ databases">
        <title>Novosphingobium rhizovicinus M1R2S20.</title>
        <authorList>
            <person name="Sun J.-Q."/>
        </authorList>
    </citation>
    <scope>NUCLEOTIDE SEQUENCE [LARGE SCALE GENOMIC DNA]</scope>
    <source>
        <strain evidence="6 7">M1R2S20</strain>
    </source>
</reference>
<dbReference type="InterPro" id="IPR050315">
    <property type="entry name" value="FAD-oxidoreductase_2"/>
</dbReference>
<keyword evidence="7" id="KW-1185">Reference proteome</keyword>
<sequence>MRDTFDVVIAGSGAGGLAAAIAAKVAGLRPLLIEKTPLLGGSSVLSGGILWLPNNPLLAREGVTDSREASLQYMANFVEDGDPSSTPARREAFLDGVGPFVALMEAQGMQYERCAGYADYYEHLPGGHAASRSLQAALFDANRLGDWKARLRPPTIPLPVRTSEGATLMRAGFAWDGKLMAARIAGRYLAAKLTGRALFGAGGALQGRMLEIALRLGVDIWTDAGLVDLDVRNGTVVGVHLLHEGQEKTVTAARGVIVTAGGFARNLAMRETHLQTPVSVDWTKANPGDTGDAIDAMARARAALGWMDEAWWIMTFVANGETYQIVPELIKPHGMLVDASGQRFVNEARSYMELGRACYARNRVSQAIPAWMIMDSRHRKRYMFGYQPPGRIPKPWVEQGWVRQDNTIEGLARQCGIDPAGLARTVARFNGFCQTGLDEDFHRGDNAYAEYWSDPTCKPNGSLGAIAEPPFWAAPLVPGDVGTCGGAITDEHARVLREDSSVIDGLYAAGNCAAPLAGPHYIGAGLSIGASSVFGYLAAQHAAGKASSLGRA</sequence>
<evidence type="ECO:0000256" key="2">
    <source>
        <dbReference type="ARBA" id="ARBA00022630"/>
    </source>
</evidence>
<proteinExistence type="predicted"/>
<dbReference type="PANTHER" id="PTHR43400:SF10">
    <property type="entry name" value="3-OXOSTEROID 1-DEHYDROGENASE"/>
    <property type="match status" value="1"/>
</dbReference>
<dbReference type="SUPFAM" id="SSF56425">
    <property type="entry name" value="Succinate dehydrogenase/fumarate reductase flavoprotein, catalytic domain"/>
    <property type="match status" value="1"/>
</dbReference>
<evidence type="ECO:0000259" key="5">
    <source>
        <dbReference type="Pfam" id="PF00890"/>
    </source>
</evidence>
<organism evidence="6 7">
    <name type="scientific">Novosphingobium rhizovicinum</name>
    <dbReference type="NCBI Taxonomy" id="3228928"/>
    <lineage>
        <taxon>Bacteria</taxon>
        <taxon>Pseudomonadati</taxon>
        <taxon>Pseudomonadota</taxon>
        <taxon>Alphaproteobacteria</taxon>
        <taxon>Sphingomonadales</taxon>
        <taxon>Sphingomonadaceae</taxon>
        <taxon>Novosphingobium</taxon>
    </lineage>
</organism>
<dbReference type="InterPro" id="IPR036188">
    <property type="entry name" value="FAD/NAD-bd_sf"/>
</dbReference>
<keyword evidence="3" id="KW-0274">FAD</keyword>
<evidence type="ECO:0000313" key="7">
    <source>
        <dbReference type="Proteomes" id="UP001556118"/>
    </source>
</evidence>
<dbReference type="PANTHER" id="PTHR43400">
    <property type="entry name" value="FUMARATE REDUCTASE"/>
    <property type="match status" value="1"/>
</dbReference>
<evidence type="ECO:0000313" key="6">
    <source>
        <dbReference type="EMBL" id="MEW9856700.1"/>
    </source>
</evidence>
<evidence type="ECO:0000256" key="4">
    <source>
        <dbReference type="ARBA" id="ARBA00023002"/>
    </source>
</evidence>
<feature type="domain" description="FAD-dependent oxidoreductase 2 FAD-binding" evidence="5">
    <location>
        <begin position="6"/>
        <end position="527"/>
    </location>
</feature>